<evidence type="ECO:0000256" key="1">
    <source>
        <dbReference type="ARBA" id="ARBA00023002"/>
    </source>
</evidence>
<feature type="domain" description="Luciferase-like" evidence="3">
    <location>
        <begin position="56"/>
        <end position="349"/>
    </location>
</feature>
<dbReference type="RefSeq" id="WP_351087573.1">
    <property type="nucleotide sequence ID" value="NZ_JBEOZG010000055.1"/>
</dbReference>
<dbReference type="InterPro" id="IPR050766">
    <property type="entry name" value="Bact_Lucif_Oxidored"/>
</dbReference>
<dbReference type="Gene3D" id="3.20.20.30">
    <property type="entry name" value="Luciferase-like domain"/>
    <property type="match status" value="1"/>
</dbReference>
<dbReference type="PANTHER" id="PTHR30137:SF8">
    <property type="entry name" value="BLR5498 PROTEIN"/>
    <property type="match status" value="1"/>
</dbReference>
<dbReference type="PANTHER" id="PTHR30137">
    <property type="entry name" value="LUCIFERASE-LIKE MONOOXYGENASE"/>
    <property type="match status" value="1"/>
</dbReference>
<proteinExistence type="predicted"/>
<dbReference type="Proteomes" id="UP001602058">
    <property type="component" value="Unassembled WGS sequence"/>
</dbReference>
<gene>
    <name evidence="4" type="ORF">ACFY1D_26915</name>
</gene>
<evidence type="ECO:0000313" key="5">
    <source>
        <dbReference type="Proteomes" id="UP001602058"/>
    </source>
</evidence>
<dbReference type="EC" id="1.-.-.-" evidence="4"/>
<dbReference type="InterPro" id="IPR036661">
    <property type="entry name" value="Luciferase-like_sf"/>
</dbReference>
<protein>
    <submittedName>
        <fullName evidence="4">LLM class flavin-dependent oxidoreductase</fullName>
        <ecNumber evidence="4">1.-.-.-</ecNumber>
    </submittedName>
</protein>
<organism evidence="4 5">
    <name type="scientific">Streptomyces bluensis</name>
    <dbReference type="NCBI Taxonomy" id="33897"/>
    <lineage>
        <taxon>Bacteria</taxon>
        <taxon>Bacillati</taxon>
        <taxon>Actinomycetota</taxon>
        <taxon>Actinomycetes</taxon>
        <taxon>Kitasatosporales</taxon>
        <taxon>Streptomycetaceae</taxon>
        <taxon>Streptomyces</taxon>
    </lineage>
</organism>
<dbReference type="Pfam" id="PF00296">
    <property type="entry name" value="Bac_luciferase"/>
    <property type="match status" value="1"/>
</dbReference>
<dbReference type="SUPFAM" id="SSF51679">
    <property type="entry name" value="Bacterial luciferase-like"/>
    <property type="match status" value="1"/>
</dbReference>
<dbReference type="EMBL" id="JBIAWJ010000016">
    <property type="protein sequence ID" value="MFF4525029.1"/>
    <property type="molecule type" value="Genomic_DNA"/>
</dbReference>
<evidence type="ECO:0000313" key="4">
    <source>
        <dbReference type="EMBL" id="MFF4525029.1"/>
    </source>
</evidence>
<name>A0ABW6UNL4_9ACTN</name>
<accession>A0ABW6UNL4</accession>
<reference evidence="4 5" key="1">
    <citation type="submission" date="2024-10" db="EMBL/GenBank/DDBJ databases">
        <title>The Natural Products Discovery Center: Release of the First 8490 Sequenced Strains for Exploring Actinobacteria Biosynthetic Diversity.</title>
        <authorList>
            <person name="Kalkreuter E."/>
            <person name="Kautsar S.A."/>
            <person name="Yang D."/>
            <person name="Bader C.D."/>
            <person name="Teijaro C.N."/>
            <person name="Fluegel L."/>
            <person name="Davis C.M."/>
            <person name="Simpson J.R."/>
            <person name="Lauterbach L."/>
            <person name="Steele A.D."/>
            <person name="Gui C."/>
            <person name="Meng S."/>
            <person name="Li G."/>
            <person name="Viehrig K."/>
            <person name="Ye F."/>
            <person name="Su P."/>
            <person name="Kiefer A.F."/>
            <person name="Nichols A."/>
            <person name="Cepeda A.J."/>
            <person name="Yan W."/>
            <person name="Fan B."/>
            <person name="Jiang Y."/>
            <person name="Adhikari A."/>
            <person name="Zheng C.-J."/>
            <person name="Schuster L."/>
            <person name="Cowan T.M."/>
            <person name="Smanski M.J."/>
            <person name="Chevrette M.G."/>
            <person name="De Carvalho L.P.S."/>
            <person name="Shen B."/>
        </authorList>
    </citation>
    <scope>NUCLEOTIDE SEQUENCE [LARGE SCALE GENOMIC DNA]</scope>
    <source>
        <strain evidence="4 5">NPDC001390</strain>
    </source>
</reference>
<dbReference type="GO" id="GO:0016491">
    <property type="term" value="F:oxidoreductase activity"/>
    <property type="evidence" value="ECO:0007669"/>
    <property type="project" value="UniProtKB-KW"/>
</dbReference>
<keyword evidence="2" id="KW-0503">Monooxygenase</keyword>
<keyword evidence="5" id="KW-1185">Reference proteome</keyword>
<comment type="caution">
    <text evidence="4">The sequence shown here is derived from an EMBL/GenBank/DDBJ whole genome shotgun (WGS) entry which is preliminary data.</text>
</comment>
<dbReference type="InterPro" id="IPR011251">
    <property type="entry name" value="Luciferase-like_dom"/>
</dbReference>
<sequence length="394" mass="42409">MVSSEDLAGATAVVLLEDVHLHPRNDPERLPDRFHEGRVRFRVSGRRPGLQPGRHPGQTDGDVLARTVEVARCAETLGLDDVWLTEHHFLDSAVNPSALTLAAYLLGRTERIHVGTAVTLLPLHSPVHMAEQTVLLDQLSAGRFVLGVGRGVPGMEYEIMGGGLGSWRAGLAEPLDHTLVALRGEVPTGHVAPAPASVRLTPTARTLPRPPVYVAAGSPASIELAADRGLPLMLFFDKSAEAKAEMLAVYARRARTSGRREPVRGHAFAVFTQVTDSPERAGRLMRDRARFILSLNNHPSRLVDVSLPAPPPATAEHIGALADRILATHPVGSVDTCVERLAHHIRTSGCSRVMCQVEAAEETGEVLAHLERLATQVFPAVRRRVGALPATVPV</sequence>
<evidence type="ECO:0000256" key="2">
    <source>
        <dbReference type="ARBA" id="ARBA00023033"/>
    </source>
</evidence>
<keyword evidence="1 4" id="KW-0560">Oxidoreductase</keyword>
<evidence type="ECO:0000259" key="3">
    <source>
        <dbReference type="Pfam" id="PF00296"/>
    </source>
</evidence>